<keyword evidence="5" id="KW-1185">Reference proteome</keyword>
<keyword evidence="1 4" id="KW-0808">Transferase</keyword>
<dbReference type="EMBL" id="CP043661">
    <property type="protein sequence ID" value="QNE22866.1"/>
    <property type="molecule type" value="Genomic_DNA"/>
</dbReference>
<evidence type="ECO:0000259" key="3">
    <source>
        <dbReference type="PROSITE" id="PS51186"/>
    </source>
</evidence>
<dbReference type="PROSITE" id="PS51186">
    <property type="entry name" value="GNAT"/>
    <property type="match status" value="1"/>
</dbReference>
<organism evidence="4 5">
    <name type="scientific">Kribbella qitaiheensis</name>
    <dbReference type="NCBI Taxonomy" id="1544730"/>
    <lineage>
        <taxon>Bacteria</taxon>
        <taxon>Bacillati</taxon>
        <taxon>Actinomycetota</taxon>
        <taxon>Actinomycetes</taxon>
        <taxon>Propionibacteriales</taxon>
        <taxon>Kribbellaceae</taxon>
        <taxon>Kribbella</taxon>
    </lineage>
</organism>
<accession>A0A7G6X9F1</accession>
<dbReference type="GO" id="GO:0016747">
    <property type="term" value="F:acyltransferase activity, transferring groups other than amino-acyl groups"/>
    <property type="evidence" value="ECO:0007669"/>
    <property type="project" value="InterPro"/>
</dbReference>
<dbReference type="Gene3D" id="3.40.630.30">
    <property type="match status" value="1"/>
</dbReference>
<reference evidence="4 5" key="2">
    <citation type="journal article" date="2020" name="Microbiol. Resour. Announc.">
        <title>Antarctic desert soil bacteria exhibit high novel natural product potential, evaluated through long-read genome sequencing and comparative genomics.</title>
        <authorList>
            <person name="Benaud N."/>
            <person name="Edwards R.J."/>
            <person name="Amos T.G."/>
            <person name="D'Agostino P.M."/>
            <person name="Gutierrez-Chavez C."/>
            <person name="Montgomery K."/>
            <person name="Nicetic I."/>
            <person name="Ferrari B.C."/>
        </authorList>
    </citation>
    <scope>NUCLEOTIDE SEQUENCE [LARGE SCALE GENOMIC DNA]</scope>
    <source>
        <strain evidence="4 5">SPB151</strain>
    </source>
</reference>
<dbReference type="AlphaFoldDB" id="A0A7G6X9F1"/>
<dbReference type="CDD" id="cd04301">
    <property type="entry name" value="NAT_SF"/>
    <property type="match status" value="1"/>
</dbReference>
<name>A0A7G6X9F1_9ACTN</name>
<dbReference type="PANTHER" id="PTHR43877">
    <property type="entry name" value="AMINOALKYLPHOSPHONATE N-ACETYLTRANSFERASE-RELATED-RELATED"/>
    <property type="match status" value="1"/>
</dbReference>
<proteinExistence type="predicted"/>
<evidence type="ECO:0000256" key="1">
    <source>
        <dbReference type="ARBA" id="ARBA00022679"/>
    </source>
</evidence>
<dbReference type="InterPro" id="IPR016181">
    <property type="entry name" value="Acyl_CoA_acyltransferase"/>
</dbReference>
<dbReference type="KEGG" id="kqi:F1D05_10415"/>
<gene>
    <name evidence="4" type="ORF">F1D05_10415</name>
</gene>
<keyword evidence="2" id="KW-0012">Acyltransferase</keyword>
<sequence>MYGEQLDTYGFADSPESEIAADYTAPQGLLLVGYTSSGQPVGCGGYRTYDQTEHVAEVRKMYVQPDYRGMGLGRRILKQLERQATARGARKLILETGALNEAAIGLYVEVGYYPIPSYVPGRGSSNRAFAKELEAEG</sequence>
<evidence type="ECO:0000313" key="5">
    <source>
        <dbReference type="Proteomes" id="UP000515563"/>
    </source>
</evidence>
<protein>
    <submittedName>
        <fullName evidence="4">GNAT family N-acetyltransferase</fullName>
    </submittedName>
</protein>
<dbReference type="SUPFAM" id="SSF55729">
    <property type="entry name" value="Acyl-CoA N-acyltransferases (Nat)"/>
    <property type="match status" value="1"/>
</dbReference>
<dbReference type="InterPro" id="IPR050832">
    <property type="entry name" value="Bact_Acetyltransf"/>
</dbReference>
<evidence type="ECO:0000313" key="4">
    <source>
        <dbReference type="EMBL" id="QNE22866.1"/>
    </source>
</evidence>
<dbReference type="Proteomes" id="UP000515563">
    <property type="component" value="Chromosome"/>
</dbReference>
<evidence type="ECO:0000256" key="2">
    <source>
        <dbReference type="ARBA" id="ARBA00023315"/>
    </source>
</evidence>
<dbReference type="InterPro" id="IPR000182">
    <property type="entry name" value="GNAT_dom"/>
</dbReference>
<dbReference type="PANTHER" id="PTHR43877:SF2">
    <property type="entry name" value="AMINOALKYLPHOSPHONATE N-ACETYLTRANSFERASE-RELATED"/>
    <property type="match status" value="1"/>
</dbReference>
<reference evidence="5" key="1">
    <citation type="submission" date="2019-09" db="EMBL/GenBank/DDBJ databases">
        <title>Antimicrobial potential of Antarctic Bacteria.</title>
        <authorList>
            <person name="Benaud N."/>
            <person name="Edwards R.J."/>
            <person name="Ferrari B.C."/>
        </authorList>
    </citation>
    <scope>NUCLEOTIDE SEQUENCE [LARGE SCALE GENOMIC DNA]</scope>
    <source>
        <strain evidence="5">SPB151</strain>
    </source>
</reference>
<feature type="domain" description="N-acetyltransferase" evidence="3">
    <location>
        <begin position="1"/>
        <end position="136"/>
    </location>
</feature>
<dbReference type="Pfam" id="PF00583">
    <property type="entry name" value="Acetyltransf_1"/>
    <property type="match status" value="1"/>
</dbReference>